<reference evidence="1 2" key="1">
    <citation type="submission" date="2018-06" db="EMBL/GenBank/DDBJ databases">
        <title>Comparative genomics reveals the genomic features of Rhizophagus irregularis, R. cerebriforme, R. diaphanum and Gigaspora rosea, and their symbiotic lifestyle signature.</title>
        <authorList>
            <person name="Morin E."/>
            <person name="San Clemente H."/>
            <person name="Chen E.C.H."/>
            <person name="De La Providencia I."/>
            <person name="Hainaut M."/>
            <person name="Kuo A."/>
            <person name="Kohler A."/>
            <person name="Murat C."/>
            <person name="Tang N."/>
            <person name="Roy S."/>
            <person name="Loubradou J."/>
            <person name="Henrissat B."/>
            <person name="Grigoriev I.V."/>
            <person name="Corradi N."/>
            <person name="Roux C."/>
            <person name="Martin F.M."/>
        </authorList>
    </citation>
    <scope>NUCLEOTIDE SEQUENCE [LARGE SCALE GENOMIC DNA]</scope>
    <source>
        <strain evidence="1 2">DAOM 194757</strain>
    </source>
</reference>
<name>A0A397W022_9GLOM</name>
<dbReference type="AlphaFoldDB" id="A0A397W022"/>
<evidence type="ECO:0000313" key="2">
    <source>
        <dbReference type="Proteomes" id="UP000266673"/>
    </source>
</evidence>
<protein>
    <submittedName>
        <fullName evidence="1">Uncharacterized protein</fullName>
    </submittedName>
</protein>
<dbReference type="Proteomes" id="UP000266673">
    <property type="component" value="Unassembled WGS sequence"/>
</dbReference>
<organism evidence="1 2">
    <name type="scientific">Gigaspora rosea</name>
    <dbReference type="NCBI Taxonomy" id="44941"/>
    <lineage>
        <taxon>Eukaryota</taxon>
        <taxon>Fungi</taxon>
        <taxon>Fungi incertae sedis</taxon>
        <taxon>Mucoromycota</taxon>
        <taxon>Glomeromycotina</taxon>
        <taxon>Glomeromycetes</taxon>
        <taxon>Diversisporales</taxon>
        <taxon>Gigasporaceae</taxon>
        <taxon>Gigaspora</taxon>
    </lineage>
</organism>
<dbReference type="OrthoDB" id="2422453at2759"/>
<comment type="caution">
    <text evidence="1">The sequence shown here is derived from an EMBL/GenBank/DDBJ whole genome shotgun (WGS) entry which is preliminary data.</text>
</comment>
<dbReference type="EMBL" id="QKWP01000077">
    <property type="protein sequence ID" value="RIB28100.1"/>
    <property type="molecule type" value="Genomic_DNA"/>
</dbReference>
<gene>
    <name evidence="1" type="ORF">C2G38_2158852</name>
</gene>
<proteinExistence type="predicted"/>
<accession>A0A397W022</accession>
<sequence length="184" mass="21908">MEAQFKELEKTLQPLLDKLNTDEKIEIKGRQVSFKSQGQVLKKTVDKSKKRNKAQQIHENMPLYLQDLDQGSNMELIMPIETTSRKWEEKLDNICREIKTLNTQVQSNAHVLELERRVSIEDRKRVYLLFSTRRAWYMQQVQQISITVLERMWESDFSEVLLVEARRLRDEETRELLGSQELTL</sequence>
<keyword evidence="2" id="KW-1185">Reference proteome</keyword>
<evidence type="ECO:0000313" key="1">
    <source>
        <dbReference type="EMBL" id="RIB28100.1"/>
    </source>
</evidence>